<protein>
    <recommendedName>
        <fullName evidence="2">Serine aminopeptidase S33 domain-containing protein</fullName>
    </recommendedName>
</protein>
<evidence type="ECO:0000256" key="1">
    <source>
        <dbReference type="SAM" id="Phobius"/>
    </source>
</evidence>
<gene>
    <name evidence="3" type="ORF">F1559_004789</name>
</gene>
<dbReference type="Proteomes" id="UP000530660">
    <property type="component" value="Unassembled WGS sequence"/>
</dbReference>
<name>A0A7J7IS52_9RHOD</name>
<proteinExistence type="predicted"/>
<dbReference type="InterPro" id="IPR022742">
    <property type="entry name" value="Hydrolase_4"/>
</dbReference>
<comment type="caution">
    <text evidence="3">The sequence shown here is derived from an EMBL/GenBank/DDBJ whole genome shotgun (WGS) entry which is preliminary data.</text>
</comment>
<dbReference type="InterPro" id="IPR029058">
    <property type="entry name" value="AB_hydrolase_fold"/>
</dbReference>
<accession>A0A7J7IS52</accession>
<dbReference type="EMBL" id="VWRR01000001">
    <property type="protein sequence ID" value="KAF6005374.1"/>
    <property type="molecule type" value="Genomic_DNA"/>
</dbReference>
<feature type="transmembrane region" description="Helical" evidence="1">
    <location>
        <begin position="277"/>
        <end position="295"/>
    </location>
</feature>
<dbReference type="PANTHER" id="PTHR12277">
    <property type="entry name" value="ALPHA/BETA HYDROLASE DOMAIN-CONTAINING PROTEIN"/>
    <property type="match status" value="1"/>
</dbReference>
<reference evidence="3 4" key="1">
    <citation type="journal article" date="2020" name="J. Phycol.">
        <title>Comparative genome analysis reveals Cyanidiococcus gen. nov., a new extremophilic red algal genus sister to Cyanidioschyzon (Cyanidioschyzonaceae, Rhodophyta).</title>
        <authorList>
            <person name="Liu S.-L."/>
            <person name="Chiang Y.-R."/>
            <person name="Yoon H.S."/>
            <person name="Fu H.-Y."/>
        </authorList>
    </citation>
    <scope>NUCLEOTIDE SEQUENCE [LARGE SCALE GENOMIC DNA]</scope>
    <source>
        <strain evidence="3 4">THAL066</strain>
    </source>
</reference>
<organism evidence="3 4">
    <name type="scientific">Cyanidiococcus yangmingshanensis</name>
    <dbReference type="NCBI Taxonomy" id="2690220"/>
    <lineage>
        <taxon>Eukaryota</taxon>
        <taxon>Rhodophyta</taxon>
        <taxon>Bangiophyceae</taxon>
        <taxon>Cyanidiales</taxon>
        <taxon>Cyanidiaceae</taxon>
        <taxon>Cyanidiococcus</taxon>
    </lineage>
</organism>
<keyword evidence="1" id="KW-0812">Transmembrane</keyword>
<dbReference type="PANTHER" id="PTHR12277:SF81">
    <property type="entry name" value="PROTEIN ABHD13"/>
    <property type="match status" value="1"/>
</dbReference>
<dbReference type="Pfam" id="PF12146">
    <property type="entry name" value="Hydrolase_4"/>
    <property type="match status" value="1"/>
</dbReference>
<feature type="domain" description="Serine aminopeptidase S33" evidence="2">
    <location>
        <begin position="117"/>
        <end position="400"/>
    </location>
</feature>
<dbReference type="AlphaFoldDB" id="A0A7J7IS52"/>
<dbReference type="Gene3D" id="3.40.50.1820">
    <property type="entry name" value="alpha/beta hydrolase"/>
    <property type="match status" value="1"/>
</dbReference>
<dbReference type="OrthoDB" id="2498029at2759"/>
<feature type="transmembrane region" description="Helical" evidence="1">
    <location>
        <begin position="15"/>
        <end position="37"/>
    </location>
</feature>
<evidence type="ECO:0000259" key="2">
    <source>
        <dbReference type="Pfam" id="PF12146"/>
    </source>
</evidence>
<evidence type="ECO:0000313" key="4">
    <source>
        <dbReference type="Proteomes" id="UP000530660"/>
    </source>
</evidence>
<keyword evidence="4" id="KW-1185">Reference proteome</keyword>
<keyword evidence="1" id="KW-0472">Membrane</keyword>
<evidence type="ECO:0000313" key="3">
    <source>
        <dbReference type="EMBL" id="KAF6005374.1"/>
    </source>
</evidence>
<dbReference type="SUPFAM" id="SSF53474">
    <property type="entry name" value="alpha/beta-Hydrolases"/>
    <property type="match status" value="1"/>
</dbReference>
<keyword evidence="1" id="KW-1133">Transmembrane helix</keyword>
<sequence length="431" mass="48979">MFLWILIADLAGRGVYLSLLVVGLLLGLGYGGTILYVSQRVAFPPWHDPRPGSQVLSQWRMPEAWAAFTLDPKASLGLTFEDVSFRNRYGLELRGWWIPGARLGLERAQPDRPLVGIVCVHGGGRDRRAFMRQSALFQRRGWSVLLFDCTGHGTSDARPPFPKGRWPGRAISYGTHEWSDVVDALQYARARLEEQRTTQSGEKREIRLVLIGTSQGAVSAFYAAAYQTQRYRYGYRDVPSVDALVAENPFTSPMALFEHLSTHVAAPIMSYAANRSWLRLFLRLWIVCCTWLALFRTENTALTCRMLAKNYTPKHRLARFLFRVAATLIERVSPPERLDTPPAGGFDAVAEAVRAAECPILLMHGKKDWIVPYKHSMELFETARDPKELWISPEAGHTMMYHCEPTVFETRVCTFLEKHLFANKQRPVEYS</sequence>